<dbReference type="PROSITE" id="PS00843">
    <property type="entry name" value="DALA_DALA_LIGASE_1"/>
    <property type="match status" value="1"/>
</dbReference>
<organism evidence="5">
    <name type="scientific">Escherichia coli</name>
    <dbReference type="NCBI Taxonomy" id="562"/>
    <lineage>
        <taxon>Bacteria</taxon>
        <taxon>Pseudomonadati</taxon>
        <taxon>Pseudomonadota</taxon>
        <taxon>Gammaproteobacteria</taxon>
        <taxon>Enterobacterales</taxon>
        <taxon>Enterobacteriaceae</taxon>
        <taxon>Escherichia</taxon>
    </lineage>
</organism>
<name>A0A6C9EIQ3_ECOLX</name>
<dbReference type="Gene3D" id="3.40.50.20">
    <property type="match status" value="1"/>
</dbReference>
<evidence type="ECO:0000259" key="4">
    <source>
        <dbReference type="Pfam" id="PF01820"/>
    </source>
</evidence>
<proteinExistence type="predicted"/>
<dbReference type="GO" id="GO:0005829">
    <property type="term" value="C:cytosol"/>
    <property type="evidence" value="ECO:0007669"/>
    <property type="project" value="TreeGrafter"/>
</dbReference>
<evidence type="ECO:0000256" key="3">
    <source>
        <dbReference type="ARBA" id="ARBA00042415"/>
    </source>
</evidence>
<dbReference type="PANTHER" id="PTHR23132">
    <property type="entry name" value="D-ALANINE--D-ALANINE LIGASE"/>
    <property type="match status" value="1"/>
</dbReference>
<evidence type="ECO:0000313" key="5">
    <source>
        <dbReference type="EMBL" id="MSD82709.1"/>
    </source>
</evidence>
<keyword evidence="5" id="KW-0436">Ligase</keyword>
<evidence type="ECO:0000256" key="1">
    <source>
        <dbReference type="ARBA" id="ARBA00040301"/>
    </source>
</evidence>
<feature type="domain" description="D-alanine--D-alanine ligase N-terminal" evidence="4">
    <location>
        <begin position="38"/>
        <end position="190"/>
    </location>
</feature>
<dbReference type="GO" id="GO:0009252">
    <property type="term" value="P:peptidoglycan biosynthetic process"/>
    <property type="evidence" value="ECO:0007669"/>
    <property type="project" value="TreeGrafter"/>
</dbReference>
<dbReference type="SUPFAM" id="SSF52440">
    <property type="entry name" value="PreATP-grasp domain"/>
    <property type="match status" value="1"/>
</dbReference>
<dbReference type="GO" id="GO:0008716">
    <property type="term" value="F:D-alanine-D-alanine ligase activity"/>
    <property type="evidence" value="ECO:0007669"/>
    <property type="project" value="TreeGrafter"/>
</dbReference>
<sequence>MRLLCAAFRARFGPVGGAKHRLENGCSFNKRMVMAKKRVVVLYGGRADEHSISCISTAGVLGAMDTERFEPIPGGITKDGKWIINGEDPRGWNLDGGELPTVKITPESRPVMLDPSRGQDGFFIGEPSHINSADSGFGTSFVSMSDPEMHHVLTSVGLEDAVLPVLHGPYGEDGPVHGLLEMMGVPYVGCG</sequence>
<accession>A0A6C9EIQ3</accession>
<dbReference type="EMBL" id="WKYP01000379">
    <property type="protein sequence ID" value="MSD82709.1"/>
    <property type="molecule type" value="Genomic_DNA"/>
</dbReference>
<gene>
    <name evidence="5" type="ORF">GKG27_27680</name>
</gene>
<reference evidence="5" key="1">
    <citation type="journal article" date="2019" name="Nat. Med.">
        <title>A library of human gut bacterial isolates paired with longitudinal multiomics data enables mechanistic microbiome research.</title>
        <authorList>
            <person name="Poyet M."/>
            <person name="Groussin M."/>
            <person name="Gibbons S.M."/>
            <person name="Avila-Pacheco J."/>
            <person name="Jiang X."/>
            <person name="Kearney S.M."/>
            <person name="Perrotta A.R."/>
            <person name="Berdy B."/>
            <person name="Zhao S."/>
            <person name="Lieberman T.D."/>
            <person name="Swanson P.K."/>
            <person name="Smith M."/>
            <person name="Roesemann S."/>
            <person name="Alexander J.E."/>
            <person name="Rich S.A."/>
            <person name="Livny J."/>
            <person name="Vlamakis H."/>
            <person name="Clish C."/>
            <person name="Bullock K."/>
            <person name="Deik A."/>
            <person name="Scott J."/>
            <person name="Pierce K.A."/>
            <person name="Xavier R.J."/>
            <person name="Alm E.J."/>
        </authorList>
    </citation>
    <scope>NUCLEOTIDE SEQUENCE</scope>
    <source>
        <strain evidence="5">BIOML-A260</strain>
    </source>
</reference>
<dbReference type="InterPro" id="IPR011127">
    <property type="entry name" value="Dala_Dala_lig_N"/>
</dbReference>
<evidence type="ECO:0000256" key="2">
    <source>
        <dbReference type="ARBA" id="ARBA00041486"/>
    </source>
</evidence>
<protein>
    <recommendedName>
        <fullName evidence="1">D-alanine--D-alanine ligase A</fullName>
    </recommendedName>
    <alternativeName>
        <fullName evidence="2">D-Ala-D-Ala ligase A</fullName>
    </alternativeName>
    <alternativeName>
        <fullName evidence="3">D-alanylalanine synthetase A</fullName>
    </alternativeName>
</protein>
<dbReference type="Pfam" id="PF01820">
    <property type="entry name" value="Dala_Dala_lig_N"/>
    <property type="match status" value="1"/>
</dbReference>
<dbReference type="InterPro" id="IPR000291">
    <property type="entry name" value="D-Ala_lig_Van_CS"/>
</dbReference>
<dbReference type="InterPro" id="IPR016185">
    <property type="entry name" value="PreATP-grasp_dom_sf"/>
</dbReference>
<comment type="caution">
    <text evidence="5">The sequence shown here is derived from an EMBL/GenBank/DDBJ whole genome shotgun (WGS) entry which is preliminary data.</text>
</comment>
<feature type="non-terminal residue" evidence="5">
    <location>
        <position position="191"/>
    </location>
</feature>
<dbReference type="AlphaFoldDB" id="A0A6C9EIQ3"/>
<dbReference type="PANTHER" id="PTHR23132:SF25">
    <property type="entry name" value="D-ALANINE--D-ALANINE LIGASE A"/>
    <property type="match status" value="1"/>
</dbReference>